<sequence>MASIRFFAEDVQFKIPHPRKTTNWIKETIQKEKKEQGNVNFIFCSDEYLHSINVQYLNHTTYTDIVTFDSSETKGLIEGDIFISVERIQENASKFNTSFDEELHRVIIHGVLHLIGYSDKGSTKKAQMKRKEDTYLSLRGK</sequence>
<dbReference type="NCBIfam" id="TIGR00043">
    <property type="entry name" value="rRNA maturation RNase YbeY"/>
    <property type="match status" value="1"/>
</dbReference>
<dbReference type="InterPro" id="IPR023091">
    <property type="entry name" value="MetalPrtase_cat_dom_sf_prd"/>
</dbReference>
<evidence type="ECO:0000256" key="1">
    <source>
        <dbReference type="ARBA" id="ARBA00010875"/>
    </source>
</evidence>
<dbReference type="PANTHER" id="PTHR46986:SF1">
    <property type="entry name" value="ENDORIBONUCLEASE YBEY, CHLOROPLASTIC"/>
    <property type="match status" value="1"/>
</dbReference>
<keyword evidence="7" id="KW-0698">rRNA processing</keyword>
<dbReference type="InterPro" id="IPR002036">
    <property type="entry name" value="YbeY"/>
</dbReference>
<keyword evidence="4 7" id="KW-0255">Endonuclease</keyword>
<gene>
    <name evidence="7 8" type="primary">ybeY</name>
    <name evidence="8" type="ORF">ACFQ21_23815</name>
</gene>
<evidence type="ECO:0000256" key="3">
    <source>
        <dbReference type="ARBA" id="ARBA00022723"/>
    </source>
</evidence>
<keyword evidence="7" id="KW-0690">Ribosome biogenesis</keyword>
<dbReference type="RefSeq" id="WP_377583414.1">
    <property type="nucleotide sequence ID" value="NZ_JBHTKA010000008.1"/>
</dbReference>
<dbReference type="EMBL" id="JBHTKA010000008">
    <property type="protein sequence ID" value="MFD1002374.1"/>
    <property type="molecule type" value="Genomic_DNA"/>
</dbReference>
<name>A0ABW3K860_9BACT</name>
<proteinExistence type="inferred from homology"/>
<keyword evidence="5 7" id="KW-0378">Hydrolase</keyword>
<comment type="cofactor">
    <cofactor evidence="7">
        <name>Zn(2+)</name>
        <dbReference type="ChEBI" id="CHEBI:29105"/>
    </cofactor>
    <text evidence="7">Binds 1 zinc ion.</text>
</comment>
<keyword evidence="7" id="KW-0963">Cytoplasm</keyword>
<keyword evidence="9" id="KW-1185">Reference proteome</keyword>
<dbReference type="Pfam" id="PF02130">
    <property type="entry name" value="YbeY"/>
    <property type="match status" value="1"/>
</dbReference>
<evidence type="ECO:0000256" key="7">
    <source>
        <dbReference type="HAMAP-Rule" id="MF_00009"/>
    </source>
</evidence>
<accession>A0ABW3K860</accession>
<evidence type="ECO:0000256" key="6">
    <source>
        <dbReference type="ARBA" id="ARBA00022833"/>
    </source>
</evidence>
<dbReference type="InterPro" id="IPR020549">
    <property type="entry name" value="YbeY_CS"/>
</dbReference>
<dbReference type="PANTHER" id="PTHR46986">
    <property type="entry name" value="ENDORIBONUCLEASE YBEY, CHLOROPLASTIC"/>
    <property type="match status" value="1"/>
</dbReference>
<feature type="binding site" evidence="7">
    <location>
        <position position="109"/>
    </location>
    <ligand>
        <name>Zn(2+)</name>
        <dbReference type="ChEBI" id="CHEBI:29105"/>
        <note>catalytic</note>
    </ligand>
</feature>
<dbReference type="Gene3D" id="3.40.390.30">
    <property type="entry name" value="Metalloproteases ('zincins'), catalytic domain"/>
    <property type="match status" value="1"/>
</dbReference>
<evidence type="ECO:0000256" key="2">
    <source>
        <dbReference type="ARBA" id="ARBA00022722"/>
    </source>
</evidence>
<dbReference type="Proteomes" id="UP001597112">
    <property type="component" value="Unassembled WGS sequence"/>
</dbReference>
<feature type="binding site" evidence="7">
    <location>
        <position position="119"/>
    </location>
    <ligand>
        <name>Zn(2+)</name>
        <dbReference type="ChEBI" id="CHEBI:29105"/>
        <note>catalytic</note>
    </ligand>
</feature>
<evidence type="ECO:0000313" key="8">
    <source>
        <dbReference type="EMBL" id="MFD1002374.1"/>
    </source>
</evidence>
<organism evidence="8 9">
    <name type="scientific">Ohtaekwangia kribbensis</name>
    <dbReference type="NCBI Taxonomy" id="688913"/>
    <lineage>
        <taxon>Bacteria</taxon>
        <taxon>Pseudomonadati</taxon>
        <taxon>Bacteroidota</taxon>
        <taxon>Cytophagia</taxon>
        <taxon>Cytophagales</taxon>
        <taxon>Fulvivirgaceae</taxon>
        <taxon>Ohtaekwangia</taxon>
    </lineage>
</organism>
<keyword evidence="3 7" id="KW-0479">Metal-binding</keyword>
<comment type="subcellular location">
    <subcellularLocation>
        <location evidence="7">Cytoplasm</location>
    </subcellularLocation>
</comment>
<comment type="caution">
    <text evidence="8">The sequence shown here is derived from an EMBL/GenBank/DDBJ whole genome shotgun (WGS) entry which is preliminary data.</text>
</comment>
<keyword evidence="6 7" id="KW-0862">Zinc</keyword>
<dbReference type="EC" id="3.1.-.-" evidence="7"/>
<keyword evidence="2 7" id="KW-0540">Nuclease</keyword>
<evidence type="ECO:0000256" key="4">
    <source>
        <dbReference type="ARBA" id="ARBA00022759"/>
    </source>
</evidence>
<evidence type="ECO:0000256" key="5">
    <source>
        <dbReference type="ARBA" id="ARBA00022801"/>
    </source>
</evidence>
<protein>
    <recommendedName>
        <fullName evidence="7">Endoribonuclease YbeY</fullName>
        <ecNumber evidence="7">3.1.-.-</ecNumber>
    </recommendedName>
</protein>
<feature type="binding site" evidence="7">
    <location>
        <position position="113"/>
    </location>
    <ligand>
        <name>Zn(2+)</name>
        <dbReference type="ChEBI" id="CHEBI:29105"/>
        <note>catalytic</note>
    </ligand>
</feature>
<evidence type="ECO:0000313" key="9">
    <source>
        <dbReference type="Proteomes" id="UP001597112"/>
    </source>
</evidence>
<dbReference type="HAMAP" id="MF_00009">
    <property type="entry name" value="Endoribonucl_YbeY"/>
    <property type="match status" value="1"/>
</dbReference>
<comment type="similarity">
    <text evidence="1 7">Belongs to the endoribonuclease YbeY family.</text>
</comment>
<reference evidence="9" key="1">
    <citation type="journal article" date="2019" name="Int. J. Syst. Evol. Microbiol.">
        <title>The Global Catalogue of Microorganisms (GCM) 10K type strain sequencing project: providing services to taxonomists for standard genome sequencing and annotation.</title>
        <authorList>
            <consortium name="The Broad Institute Genomics Platform"/>
            <consortium name="The Broad Institute Genome Sequencing Center for Infectious Disease"/>
            <person name="Wu L."/>
            <person name="Ma J."/>
        </authorList>
    </citation>
    <scope>NUCLEOTIDE SEQUENCE [LARGE SCALE GENOMIC DNA]</scope>
    <source>
        <strain evidence="9">CCUG 58938</strain>
    </source>
</reference>
<dbReference type="SUPFAM" id="SSF55486">
    <property type="entry name" value="Metalloproteases ('zincins'), catalytic domain"/>
    <property type="match status" value="1"/>
</dbReference>
<comment type="function">
    <text evidence="7">Single strand-specific metallo-endoribonuclease involved in late-stage 70S ribosome quality control and in maturation of the 3' terminus of the 16S rRNA.</text>
</comment>
<dbReference type="PROSITE" id="PS01306">
    <property type="entry name" value="UPF0054"/>
    <property type="match status" value="1"/>
</dbReference>